<dbReference type="EMBL" id="JAGRPV010000001">
    <property type="protein sequence ID" value="MDI4650013.1"/>
    <property type="molecule type" value="Genomic_DNA"/>
</dbReference>
<organism evidence="3 4">
    <name type="scientific">Cohnella hashimotonis</name>
    <dbReference type="NCBI Taxonomy" id="2826895"/>
    <lineage>
        <taxon>Bacteria</taxon>
        <taxon>Bacillati</taxon>
        <taxon>Bacillota</taxon>
        <taxon>Bacilli</taxon>
        <taxon>Bacillales</taxon>
        <taxon>Paenibacillaceae</taxon>
        <taxon>Cohnella</taxon>
    </lineage>
</organism>
<protein>
    <submittedName>
        <fullName evidence="3">Glycosyltransferase</fullName>
    </submittedName>
</protein>
<dbReference type="Pfam" id="PF00534">
    <property type="entry name" value="Glycos_transf_1"/>
    <property type="match status" value="1"/>
</dbReference>
<dbReference type="RefSeq" id="WP_282912613.1">
    <property type="nucleotide sequence ID" value="NZ_JAGRPV010000001.1"/>
</dbReference>
<dbReference type="Gene3D" id="3.40.50.2000">
    <property type="entry name" value="Glycogen Phosphorylase B"/>
    <property type="match status" value="1"/>
</dbReference>
<feature type="region of interest" description="Disordered" evidence="1">
    <location>
        <begin position="290"/>
        <end position="329"/>
    </location>
</feature>
<name>A0ABT6TT45_9BACL</name>
<comment type="caution">
    <text evidence="3">The sequence shown here is derived from an EMBL/GenBank/DDBJ whole genome shotgun (WGS) entry which is preliminary data.</text>
</comment>
<gene>
    <name evidence="3" type="ORF">KB449_34105</name>
</gene>
<proteinExistence type="predicted"/>
<feature type="compositionally biased region" description="Low complexity" evidence="1">
    <location>
        <begin position="318"/>
        <end position="329"/>
    </location>
</feature>
<reference evidence="3" key="1">
    <citation type="submission" date="2023-04" db="EMBL/GenBank/DDBJ databases">
        <title>Comparative genomic analysis of Cohnella hashimotonis sp. nov., isolated from the International Space Station.</title>
        <authorList>
            <person name="Venkateswaran K."/>
            <person name="Simpson A."/>
        </authorList>
    </citation>
    <scope>NUCLEOTIDE SEQUENCE</scope>
    <source>
        <strain evidence="3">F6_2S_P_1</strain>
    </source>
</reference>
<accession>A0ABT6TT45</accession>
<evidence type="ECO:0000256" key="1">
    <source>
        <dbReference type="SAM" id="MobiDB-lite"/>
    </source>
</evidence>
<evidence type="ECO:0000259" key="2">
    <source>
        <dbReference type="Pfam" id="PF00534"/>
    </source>
</evidence>
<evidence type="ECO:0000313" key="3">
    <source>
        <dbReference type="EMBL" id="MDI4650013.1"/>
    </source>
</evidence>
<evidence type="ECO:0000313" key="4">
    <source>
        <dbReference type="Proteomes" id="UP001161691"/>
    </source>
</evidence>
<dbReference type="SUPFAM" id="SSF53756">
    <property type="entry name" value="UDP-Glycosyltransferase/glycogen phosphorylase"/>
    <property type="match status" value="1"/>
</dbReference>
<dbReference type="InterPro" id="IPR001296">
    <property type="entry name" value="Glyco_trans_1"/>
</dbReference>
<dbReference type="Proteomes" id="UP001161691">
    <property type="component" value="Unassembled WGS sequence"/>
</dbReference>
<keyword evidence="4" id="KW-1185">Reference proteome</keyword>
<sequence>MKVAVLTMFNGLSPTYSLVQVAELQLRMLLDAGIDVRLLVSEDCPRSERYGAYLDERLAWVPVVNRHDGAVIHWRDYTQATGRTHDRFDAETETIAADFVRKLEGADVCIMHDILYQGWHLVHNVAIRKAQLALPDVRFLSMVHSAPAPRPLRATWPFSARYKPMPRTLHLYPTASGIPALARQYGVSESDCRVMPNGLDPLAYASPDTKRLAAATDLLSPDVLMVCPGRLTPAKRFDKAAALAGALSAISGLRVKLVCCDFPAMDAEPSAYKQTIRLAADRVFAALREESRTERGADGEAGDSDCSPENDASASGMTSGPPAGKTTPAAGAEVAFTSDLGWPDGYPHRSVMDLFGLANLFVCPSYSESFGLVVLEAASRGNLLVLNEAVPALAELGGQLGAYMMRWDARNFGFDTAEAYNPSEEAYLFEHARRIAGHLADNPVLRAKAAARQRYSPRAIWEERLWPLLAEIGSIRAYE</sequence>
<feature type="domain" description="Glycosyl transferase family 1" evidence="2">
    <location>
        <begin position="347"/>
        <end position="392"/>
    </location>
</feature>